<reference evidence="2 3" key="1">
    <citation type="submission" date="2019-09" db="EMBL/GenBank/DDBJ databases">
        <title>A chromosome-level genome assembly of the Chinese tupelo Nyssa sinensis.</title>
        <authorList>
            <person name="Yang X."/>
            <person name="Kang M."/>
            <person name="Yang Y."/>
            <person name="Xiong H."/>
            <person name="Wang M."/>
            <person name="Zhang Z."/>
            <person name="Wang Z."/>
            <person name="Wu H."/>
            <person name="Ma T."/>
            <person name="Liu J."/>
            <person name="Xi Z."/>
        </authorList>
    </citation>
    <scope>NUCLEOTIDE SEQUENCE [LARGE SCALE GENOMIC DNA]</scope>
    <source>
        <strain evidence="2">J267</strain>
        <tissue evidence="2">Leaf</tissue>
    </source>
</reference>
<sequence length="92" mass="10127">MVFCALALLTLPVISSLAVDCMISPRLEYFLKGYLIVECGNESANTSQKEYLGNECDADSTVLYYQVNDPIVAVKKLSMSPSAKRMIFYGSS</sequence>
<dbReference type="AlphaFoldDB" id="A0A5J5BEU5"/>
<keyword evidence="3" id="KW-1185">Reference proteome</keyword>
<proteinExistence type="predicted"/>
<protein>
    <submittedName>
        <fullName evidence="2">Uncharacterized protein</fullName>
    </submittedName>
</protein>
<dbReference type="OrthoDB" id="614844at2759"/>
<accession>A0A5J5BEU5</accession>
<feature type="signal peptide" evidence="1">
    <location>
        <begin position="1"/>
        <end position="18"/>
    </location>
</feature>
<evidence type="ECO:0000313" key="3">
    <source>
        <dbReference type="Proteomes" id="UP000325577"/>
    </source>
</evidence>
<dbReference type="Proteomes" id="UP000325577">
    <property type="component" value="Linkage Group LG13"/>
</dbReference>
<organism evidence="2 3">
    <name type="scientific">Nyssa sinensis</name>
    <dbReference type="NCBI Taxonomy" id="561372"/>
    <lineage>
        <taxon>Eukaryota</taxon>
        <taxon>Viridiplantae</taxon>
        <taxon>Streptophyta</taxon>
        <taxon>Embryophyta</taxon>
        <taxon>Tracheophyta</taxon>
        <taxon>Spermatophyta</taxon>
        <taxon>Magnoliopsida</taxon>
        <taxon>eudicotyledons</taxon>
        <taxon>Gunneridae</taxon>
        <taxon>Pentapetalae</taxon>
        <taxon>asterids</taxon>
        <taxon>Cornales</taxon>
        <taxon>Nyssaceae</taxon>
        <taxon>Nyssa</taxon>
    </lineage>
</organism>
<dbReference type="EMBL" id="CM018036">
    <property type="protein sequence ID" value="KAA8541156.1"/>
    <property type="molecule type" value="Genomic_DNA"/>
</dbReference>
<evidence type="ECO:0000256" key="1">
    <source>
        <dbReference type="SAM" id="SignalP"/>
    </source>
</evidence>
<name>A0A5J5BEU5_9ASTE</name>
<keyword evidence="1" id="KW-0732">Signal</keyword>
<feature type="chain" id="PRO_5023804776" evidence="1">
    <location>
        <begin position="19"/>
        <end position="92"/>
    </location>
</feature>
<gene>
    <name evidence="2" type="ORF">F0562_025098</name>
</gene>
<evidence type="ECO:0000313" key="2">
    <source>
        <dbReference type="EMBL" id="KAA8541156.1"/>
    </source>
</evidence>